<dbReference type="Proteomes" id="UP000265520">
    <property type="component" value="Unassembled WGS sequence"/>
</dbReference>
<sequence length="34" mass="3939">MQQQVLVQCQGLSPDDTSWEVGEDLRITYNLEDK</sequence>
<name>A0A392VYQ5_9FABA</name>
<dbReference type="EMBL" id="LXQA011326169">
    <property type="protein sequence ID" value="MCI93326.1"/>
    <property type="molecule type" value="Genomic_DNA"/>
</dbReference>
<keyword evidence="2" id="KW-1185">Reference proteome</keyword>
<reference evidence="1 2" key="1">
    <citation type="journal article" date="2018" name="Front. Plant Sci.">
        <title>Red Clover (Trifolium pratense) and Zigzag Clover (T. medium) - A Picture of Genomic Similarities and Differences.</title>
        <authorList>
            <person name="Dluhosova J."/>
            <person name="Istvanek J."/>
            <person name="Nedelnik J."/>
            <person name="Repkova J."/>
        </authorList>
    </citation>
    <scope>NUCLEOTIDE SEQUENCE [LARGE SCALE GENOMIC DNA]</scope>
    <source>
        <strain evidence="2">cv. 10/8</strain>
        <tissue evidence="1">Leaf</tissue>
    </source>
</reference>
<dbReference type="AlphaFoldDB" id="A0A392VYQ5"/>
<evidence type="ECO:0000313" key="1">
    <source>
        <dbReference type="EMBL" id="MCI93326.1"/>
    </source>
</evidence>
<proteinExistence type="predicted"/>
<comment type="caution">
    <text evidence="1">The sequence shown here is derived from an EMBL/GenBank/DDBJ whole genome shotgun (WGS) entry which is preliminary data.</text>
</comment>
<feature type="non-terminal residue" evidence="1">
    <location>
        <position position="34"/>
    </location>
</feature>
<accession>A0A392VYQ5</accession>
<evidence type="ECO:0000313" key="2">
    <source>
        <dbReference type="Proteomes" id="UP000265520"/>
    </source>
</evidence>
<protein>
    <submittedName>
        <fullName evidence="1">Uncharacterized protein</fullName>
    </submittedName>
</protein>
<organism evidence="1 2">
    <name type="scientific">Trifolium medium</name>
    <dbReference type="NCBI Taxonomy" id="97028"/>
    <lineage>
        <taxon>Eukaryota</taxon>
        <taxon>Viridiplantae</taxon>
        <taxon>Streptophyta</taxon>
        <taxon>Embryophyta</taxon>
        <taxon>Tracheophyta</taxon>
        <taxon>Spermatophyta</taxon>
        <taxon>Magnoliopsida</taxon>
        <taxon>eudicotyledons</taxon>
        <taxon>Gunneridae</taxon>
        <taxon>Pentapetalae</taxon>
        <taxon>rosids</taxon>
        <taxon>fabids</taxon>
        <taxon>Fabales</taxon>
        <taxon>Fabaceae</taxon>
        <taxon>Papilionoideae</taxon>
        <taxon>50 kb inversion clade</taxon>
        <taxon>NPAAA clade</taxon>
        <taxon>Hologalegina</taxon>
        <taxon>IRL clade</taxon>
        <taxon>Trifolieae</taxon>
        <taxon>Trifolium</taxon>
    </lineage>
</organism>